<dbReference type="Proteomes" id="UP000735302">
    <property type="component" value="Unassembled WGS sequence"/>
</dbReference>
<dbReference type="EMBL" id="BLXT01000172">
    <property type="protein sequence ID" value="GFN74860.1"/>
    <property type="molecule type" value="Genomic_DNA"/>
</dbReference>
<name>A0AAV3XXR1_9GAST</name>
<accession>A0AAV3XXR1</accession>
<sequence length="87" mass="10031">MPTKFRGFSKRDQVLILLSKNVNNLYMHYRGPYHIQTVASINSYVCKIGNKLRTYHANLLKRFTPRTPSAPDDGILQQACLSFVDEE</sequence>
<organism evidence="1 2">
    <name type="scientific">Plakobranchus ocellatus</name>
    <dbReference type="NCBI Taxonomy" id="259542"/>
    <lineage>
        <taxon>Eukaryota</taxon>
        <taxon>Metazoa</taxon>
        <taxon>Spiralia</taxon>
        <taxon>Lophotrochozoa</taxon>
        <taxon>Mollusca</taxon>
        <taxon>Gastropoda</taxon>
        <taxon>Heterobranchia</taxon>
        <taxon>Euthyneura</taxon>
        <taxon>Panpulmonata</taxon>
        <taxon>Sacoglossa</taxon>
        <taxon>Placobranchoidea</taxon>
        <taxon>Plakobranchidae</taxon>
        <taxon>Plakobranchus</taxon>
    </lineage>
</organism>
<gene>
    <name evidence="1" type="ORF">PoB_000136600</name>
</gene>
<dbReference type="AlphaFoldDB" id="A0AAV3XXR1"/>
<comment type="caution">
    <text evidence="1">The sequence shown here is derived from an EMBL/GenBank/DDBJ whole genome shotgun (WGS) entry which is preliminary data.</text>
</comment>
<keyword evidence="2" id="KW-1185">Reference proteome</keyword>
<evidence type="ECO:0000313" key="1">
    <source>
        <dbReference type="EMBL" id="GFN74860.1"/>
    </source>
</evidence>
<evidence type="ECO:0000313" key="2">
    <source>
        <dbReference type="Proteomes" id="UP000735302"/>
    </source>
</evidence>
<protein>
    <submittedName>
        <fullName evidence="1">Zinc finger protein</fullName>
    </submittedName>
</protein>
<proteinExistence type="predicted"/>
<reference evidence="1 2" key="1">
    <citation type="journal article" date="2021" name="Elife">
        <title>Chloroplast acquisition without the gene transfer in kleptoplastic sea slugs, Plakobranchus ocellatus.</title>
        <authorList>
            <person name="Maeda T."/>
            <person name="Takahashi S."/>
            <person name="Yoshida T."/>
            <person name="Shimamura S."/>
            <person name="Takaki Y."/>
            <person name="Nagai Y."/>
            <person name="Toyoda A."/>
            <person name="Suzuki Y."/>
            <person name="Arimoto A."/>
            <person name="Ishii H."/>
            <person name="Satoh N."/>
            <person name="Nishiyama T."/>
            <person name="Hasebe M."/>
            <person name="Maruyama T."/>
            <person name="Minagawa J."/>
            <person name="Obokata J."/>
            <person name="Shigenobu S."/>
        </authorList>
    </citation>
    <scope>NUCLEOTIDE SEQUENCE [LARGE SCALE GENOMIC DNA]</scope>
</reference>